<reference evidence="3 4" key="1">
    <citation type="submission" date="2019-07" db="EMBL/GenBank/DDBJ databases">
        <authorList>
            <person name="Kim J."/>
        </authorList>
    </citation>
    <scope>NUCLEOTIDE SEQUENCE [LARGE SCALE GENOMIC DNA]</scope>
    <source>
        <strain evidence="3 4">N4</strain>
    </source>
</reference>
<feature type="region of interest" description="Disordered" evidence="1">
    <location>
        <begin position="265"/>
        <end position="415"/>
    </location>
</feature>
<dbReference type="Proteomes" id="UP000318102">
    <property type="component" value="Unassembled WGS sequence"/>
</dbReference>
<keyword evidence="2" id="KW-0812">Transmembrane</keyword>
<name>A0A559IZP4_9BACL</name>
<keyword evidence="2" id="KW-0472">Membrane</keyword>
<evidence type="ECO:0000256" key="1">
    <source>
        <dbReference type="SAM" id="MobiDB-lite"/>
    </source>
</evidence>
<dbReference type="RefSeq" id="WP_144989250.1">
    <property type="nucleotide sequence ID" value="NZ_VNJK01000001.1"/>
</dbReference>
<feature type="compositionally biased region" description="Polar residues" evidence="1">
    <location>
        <begin position="307"/>
        <end position="316"/>
    </location>
</feature>
<accession>A0A559IZP4</accession>
<dbReference type="AlphaFoldDB" id="A0A559IZP4"/>
<evidence type="ECO:0008006" key="5">
    <source>
        <dbReference type="Google" id="ProtNLM"/>
    </source>
</evidence>
<keyword evidence="4" id="KW-1185">Reference proteome</keyword>
<gene>
    <name evidence="3" type="ORF">FPZ44_08515</name>
</gene>
<organism evidence="3 4">
    <name type="scientific">Paenibacillus agilis</name>
    <dbReference type="NCBI Taxonomy" id="3020863"/>
    <lineage>
        <taxon>Bacteria</taxon>
        <taxon>Bacillati</taxon>
        <taxon>Bacillota</taxon>
        <taxon>Bacilli</taxon>
        <taxon>Bacillales</taxon>
        <taxon>Paenibacillaceae</taxon>
        <taxon>Paenibacillus</taxon>
    </lineage>
</organism>
<proteinExistence type="predicted"/>
<evidence type="ECO:0000256" key="2">
    <source>
        <dbReference type="SAM" id="Phobius"/>
    </source>
</evidence>
<sequence length="415" mass="45864">MIGRWSRRTKQVAVGVVITASIMATVSGGYIFWIERNWQIEREDWIKKAQLSEQIIQGYGKEEKQQVWVLAKSKVAGSRLHTSDLRQIELPKRLIPKHVLEPKDLKGTIAKIDLAANIPLIDSMIGSEGSTGQDIRWIETSVIQLPLALEPDQVIDVRIRYPDGQDYVVLSHKKVHRIQGTTVWFHMSEHELLTMSSACVDAYLNGGQIYAVRYVDAYVQEQAIVNYPVNQHVTQLINNNPNLIKDANIVMSAQARKRLEGDLVKHSQAQSISSIDTDLRALPSTNGTNSTAVSNGGNGAGTTSSNLSPFTGQSKSPNREAPFVGQPTPAEQVGQTERDQQGQQAEKQGVHNQHPSNNKEGAAKQNEPPVKSMNGIDSNSNYTNPSINQSNTSAYKELVEVEGYQNERSDLPVAP</sequence>
<dbReference type="OrthoDB" id="2840666at2"/>
<feature type="compositionally biased region" description="Low complexity" evidence="1">
    <location>
        <begin position="284"/>
        <end position="306"/>
    </location>
</feature>
<feature type="compositionally biased region" description="Polar residues" evidence="1">
    <location>
        <begin position="341"/>
        <end position="359"/>
    </location>
</feature>
<evidence type="ECO:0000313" key="4">
    <source>
        <dbReference type="Proteomes" id="UP000318102"/>
    </source>
</evidence>
<keyword evidence="2" id="KW-1133">Transmembrane helix</keyword>
<feature type="compositionally biased region" description="Basic and acidic residues" evidence="1">
    <location>
        <begin position="405"/>
        <end position="415"/>
    </location>
</feature>
<feature type="transmembrane region" description="Helical" evidence="2">
    <location>
        <begin position="12"/>
        <end position="33"/>
    </location>
</feature>
<evidence type="ECO:0000313" key="3">
    <source>
        <dbReference type="EMBL" id="TVX93099.1"/>
    </source>
</evidence>
<dbReference type="EMBL" id="VNJK01000001">
    <property type="protein sequence ID" value="TVX93099.1"/>
    <property type="molecule type" value="Genomic_DNA"/>
</dbReference>
<feature type="compositionally biased region" description="Polar residues" evidence="1">
    <location>
        <begin position="375"/>
        <end position="394"/>
    </location>
</feature>
<dbReference type="CDD" id="cd11614">
    <property type="entry name" value="SAF_CpaB_FlgA_like"/>
    <property type="match status" value="1"/>
</dbReference>
<feature type="compositionally biased region" description="Polar residues" evidence="1">
    <location>
        <begin position="267"/>
        <end position="276"/>
    </location>
</feature>
<comment type="caution">
    <text evidence="3">The sequence shown here is derived from an EMBL/GenBank/DDBJ whole genome shotgun (WGS) entry which is preliminary data.</text>
</comment>
<protein>
    <recommendedName>
        <fullName evidence="5">SAF domain-containing protein</fullName>
    </recommendedName>
</protein>